<dbReference type="AlphaFoldDB" id="A0A518IQT0"/>
<dbReference type="EMBL" id="CP036318">
    <property type="protein sequence ID" value="QDV55451.1"/>
    <property type="molecule type" value="Genomic_DNA"/>
</dbReference>
<keyword evidence="1" id="KW-0732">Signal</keyword>
<evidence type="ECO:0000313" key="3">
    <source>
        <dbReference type="EMBL" id="QDV55451.1"/>
    </source>
</evidence>
<evidence type="ECO:0000259" key="2">
    <source>
        <dbReference type="Pfam" id="PF07589"/>
    </source>
</evidence>
<dbReference type="Proteomes" id="UP000316770">
    <property type="component" value="Chromosome"/>
</dbReference>
<evidence type="ECO:0000313" key="4">
    <source>
        <dbReference type="Proteomes" id="UP000316770"/>
    </source>
</evidence>
<dbReference type="RefSeq" id="WP_197453078.1">
    <property type="nucleotide sequence ID" value="NZ_CP036318.1"/>
</dbReference>
<dbReference type="Pfam" id="PF07589">
    <property type="entry name" value="PEP-CTERM"/>
    <property type="match status" value="1"/>
</dbReference>
<keyword evidence="4" id="KW-1185">Reference proteome</keyword>
<name>A0A518IQT0_9BACT</name>
<accession>A0A518IQT0</accession>
<dbReference type="Pfam" id="PF14717">
    <property type="entry name" value="DUF4465"/>
    <property type="match status" value="1"/>
</dbReference>
<reference evidence="3 4" key="1">
    <citation type="submission" date="2019-02" db="EMBL/GenBank/DDBJ databases">
        <title>Deep-cultivation of Planctomycetes and their phenomic and genomic characterization uncovers novel biology.</title>
        <authorList>
            <person name="Wiegand S."/>
            <person name="Jogler M."/>
            <person name="Boedeker C."/>
            <person name="Pinto D."/>
            <person name="Vollmers J."/>
            <person name="Rivas-Marin E."/>
            <person name="Kohn T."/>
            <person name="Peeters S.H."/>
            <person name="Heuer A."/>
            <person name="Rast P."/>
            <person name="Oberbeckmann S."/>
            <person name="Bunk B."/>
            <person name="Jeske O."/>
            <person name="Meyerdierks A."/>
            <person name="Storesund J.E."/>
            <person name="Kallscheuer N."/>
            <person name="Luecker S."/>
            <person name="Lage O.M."/>
            <person name="Pohl T."/>
            <person name="Merkel B.J."/>
            <person name="Hornburger P."/>
            <person name="Mueller R.-W."/>
            <person name="Bruemmer F."/>
            <person name="Labrenz M."/>
            <person name="Spormann A.M."/>
            <person name="Op den Camp H."/>
            <person name="Overmann J."/>
            <person name="Amann R."/>
            <person name="Jetten M.S.M."/>
            <person name="Mascher T."/>
            <person name="Medema M.H."/>
            <person name="Devos D.P."/>
            <person name="Kaster A.-K."/>
            <person name="Ovreas L."/>
            <person name="Rohde M."/>
            <person name="Galperin M.Y."/>
            <person name="Jogler C."/>
        </authorList>
    </citation>
    <scope>NUCLEOTIDE SEQUENCE [LARGE SCALE GENOMIC DNA]</scope>
    <source>
        <strain evidence="3 4">Mal33</strain>
    </source>
</reference>
<organism evidence="3 4">
    <name type="scientific">Rosistilla oblonga</name>
    <dbReference type="NCBI Taxonomy" id="2527990"/>
    <lineage>
        <taxon>Bacteria</taxon>
        <taxon>Pseudomonadati</taxon>
        <taxon>Planctomycetota</taxon>
        <taxon>Planctomycetia</taxon>
        <taxon>Pirellulales</taxon>
        <taxon>Pirellulaceae</taxon>
        <taxon>Rosistilla</taxon>
    </lineage>
</organism>
<sequence precursor="true">MKIQLFALIISLAAATPSLADMVIDFDELSGYTDTTADGSYLNGYGYGAATGSWSSRGVTFGTNQWGPGWSYSNVNNTTTADYTNQFAAYPGTDVSGNGNYVIGTGFSPNAAYFNLSANLQAKSIAVANSTYAALSMLNGDGFAKPHGGDTGSDPDYFRVIFTGFEQADVGGASTGSVEFYLSDFRFSDDTLDYIVEDWQTVDLTGLGDARSIGITLDGNDVGEWGLNTPAYVAIDNLAVTAAVPEPGSMAMLSVALVAGGIARRRRSKRQQKNQTS</sequence>
<evidence type="ECO:0000256" key="1">
    <source>
        <dbReference type="SAM" id="SignalP"/>
    </source>
</evidence>
<gene>
    <name evidence="3" type="ORF">Mal33_14250</name>
</gene>
<protein>
    <recommendedName>
        <fullName evidence="2">Ice-binding protein C-terminal domain-containing protein</fullName>
    </recommendedName>
</protein>
<proteinExistence type="predicted"/>
<dbReference type="NCBIfam" id="TIGR02595">
    <property type="entry name" value="PEP_CTERM"/>
    <property type="match status" value="1"/>
</dbReference>
<feature type="signal peptide" evidence="1">
    <location>
        <begin position="1"/>
        <end position="20"/>
    </location>
</feature>
<dbReference type="InterPro" id="IPR013424">
    <property type="entry name" value="Ice-binding_C"/>
</dbReference>
<feature type="domain" description="Ice-binding protein C-terminal" evidence="2">
    <location>
        <begin position="243"/>
        <end position="267"/>
    </location>
</feature>
<dbReference type="Gene3D" id="2.60.120.1350">
    <property type="entry name" value="Protein of unknown function DUF4465"/>
    <property type="match status" value="1"/>
</dbReference>
<feature type="chain" id="PRO_5021988701" description="Ice-binding protein C-terminal domain-containing protein" evidence="1">
    <location>
        <begin position="21"/>
        <end position="277"/>
    </location>
</feature>
<dbReference type="InterPro" id="IPR027828">
    <property type="entry name" value="DUF4465"/>
</dbReference>